<organism evidence="4 5">
    <name type="scientific">Carnobacterium divergens DSM 20623</name>
    <dbReference type="NCBI Taxonomy" id="1449336"/>
    <lineage>
        <taxon>Bacteria</taxon>
        <taxon>Bacillati</taxon>
        <taxon>Bacillota</taxon>
        <taxon>Bacilli</taxon>
        <taxon>Lactobacillales</taxon>
        <taxon>Carnobacteriaceae</taxon>
        <taxon>Carnobacterium</taxon>
    </lineage>
</organism>
<keyword evidence="5" id="KW-1185">Reference proteome</keyword>
<name>A0A0R2HW74_CARDV</name>
<comment type="caution">
    <text evidence="4">The sequence shown here is derived from an EMBL/GenBank/DDBJ whole genome shotgun (WGS) entry which is preliminary data.</text>
</comment>
<dbReference type="AlphaFoldDB" id="A0A0R2HW74"/>
<proteinExistence type="predicted"/>
<sequence>MKLTTLMTTSALLLATIGGTTALAADGDHGGVYESNGLVEFIPNDEPTNPVDPTDPTNPVDPIDPTDPEGPNPGTSGPLSIDYASSLTFGKNKITNKDETYFADAQKLKDGTFRPNYVQVSDNRGTNGGWTLTVKQEGQFSNQTTQNKVLTGSVLKLVDGVAVSNVTDVTAPITSAITLDPTGAASPVMNAAAKTGAGTWIDRFGTNEEMTINGEAVQKNKAITLDIPGSTPKDAVKYNTKLTWTLADIPDNGSETPEETTK</sequence>
<protein>
    <recommendedName>
        <fullName evidence="3">WxL domain-containing protein</fullName>
    </recommendedName>
</protein>
<evidence type="ECO:0000313" key="4">
    <source>
        <dbReference type="EMBL" id="KRN56808.1"/>
    </source>
</evidence>
<evidence type="ECO:0000259" key="3">
    <source>
        <dbReference type="Pfam" id="PF13731"/>
    </source>
</evidence>
<evidence type="ECO:0000256" key="2">
    <source>
        <dbReference type="SAM" id="SignalP"/>
    </source>
</evidence>
<reference evidence="4 5" key="1">
    <citation type="journal article" date="2015" name="Genome Announc.">
        <title>Expanding the biotechnology potential of lactobacilli through comparative genomics of 213 strains and associated genera.</title>
        <authorList>
            <person name="Sun Z."/>
            <person name="Harris H.M."/>
            <person name="McCann A."/>
            <person name="Guo C."/>
            <person name="Argimon S."/>
            <person name="Zhang W."/>
            <person name="Yang X."/>
            <person name="Jeffery I.B."/>
            <person name="Cooney J.C."/>
            <person name="Kagawa T.F."/>
            <person name="Liu W."/>
            <person name="Song Y."/>
            <person name="Salvetti E."/>
            <person name="Wrobel A."/>
            <person name="Rasinkangas P."/>
            <person name="Parkhill J."/>
            <person name="Rea M.C."/>
            <person name="O'Sullivan O."/>
            <person name="Ritari J."/>
            <person name="Douillard F.P."/>
            <person name="Paul Ross R."/>
            <person name="Yang R."/>
            <person name="Briner A.E."/>
            <person name="Felis G.E."/>
            <person name="de Vos W.M."/>
            <person name="Barrangou R."/>
            <person name="Klaenhammer T.R."/>
            <person name="Caufield P.W."/>
            <person name="Cui Y."/>
            <person name="Zhang H."/>
            <person name="O'Toole P.W."/>
        </authorList>
    </citation>
    <scope>NUCLEOTIDE SEQUENCE [LARGE SCALE GENOMIC DNA]</scope>
    <source>
        <strain evidence="4 5">DSM 20623</strain>
    </source>
</reference>
<evidence type="ECO:0000313" key="5">
    <source>
        <dbReference type="Proteomes" id="UP000051658"/>
    </source>
</evidence>
<dbReference type="EMBL" id="JQBS01000018">
    <property type="protein sequence ID" value="KRN56808.1"/>
    <property type="molecule type" value="Genomic_DNA"/>
</dbReference>
<dbReference type="Pfam" id="PF13731">
    <property type="entry name" value="WxL"/>
    <property type="match status" value="1"/>
</dbReference>
<feature type="region of interest" description="Disordered" evidence="1">
    <location>
        <begin position="40"/>
        <end position="77"/>
    </location>
</feature>
<keyword evidence="2" id="KW-0732">Signal</keyword>
<accession>A0A0R2HW74</accession>
<feature type="chain" id="PRO_5006417955" description="WxL domain-containing protein" evidence="2">
    <location>
        <begin position="25"/>
        <end position="262"/>
    </location>
</feature>
<dbReference type="RefSeq" id="WP_034572387.1">
    <property type="nucleotide sequence ID" value="NZ_JQBS01000018.1"/>
</dbReference>
<feature type="signal peptide" evidence="2">
    <location>
        <begin position="1"/>
        <end position="24"/>
    </location>
</feature>
<evidence type="ECO:0000256" key="1">
    <source>
        <dbReference type="SAM" id="MobiDB-lite"/>
    </source>
</evidence>
<dbReference type="eggNOG" id="ENOG50318NI">
    <property type="taxonomic scope" value="Bacteria"/>
</dbReference>
<dbReference type="PATRIC" id="fig|1449336.4.peg.832"/>
<dbReference type="InterPro" id="IPR027994">
    <property type="entry name" value="WxL_dom"/>
</dbReference>
<dbReference type="GeneID" id="89587757"/>
<feature type="compositionally biased region" description="Low complexity" evidence="1">
    <location>
        <begin position="44"/>
        <end position="63"/>
    </location>
</feature>
<feature type="domain" description="WxL" evidence="3">
    <location>
        <begin position="32"/>
        <end position="250"/>
    </location>
</feature>
<gene>
    <name evidence="4" type="ORF">IV74_GL000817</name>
</gene>
<dbReference type="Proteomes" id="UP000051658">
    <property type="component" value="Unassembled WGS sequence"/>
</dbReference>